<evidence type="ECO:0000256" key="17">
    <source>
        <dbReference type="PIRNR" id="PIRNR000732"/>
    </source>
</evidence>
<evidence type="ECO:0000256" key="15">
    <source>
        <dbReference type="ARBA" id="ARBA00022842"/>
    </source>
</evidence>
<dbReference type="Pfam" id="PF02896">
    <property type="entry name" value="PEP-utilizers_C"/>
    <property type="match status" value="1"/>
</dbReference>
<evidence type="ECO:0000259" key="22">
    <source>
        <dbReference type="Pfam" id="PF02896"/>
    </source>
</evidence>
<dbReference type="GO" id="GO:0008965">
    <property type="term" value="F:phosphoenolpyruvate-protein phosphotransferase activity"/>
    <property type="evidence" value="ECO:0007669"/>
    <property type="project" value="UniProtKB-EC"/>
</dbReference>
<evidence type="ECO:0000256" key="16">
    <source>
        <dbReference type="ARBA" id="ARBA00033235"/>
    </source>
</evidence>
<dbReference type="InterPro" id="IPR023151">
    <property type="entry name" value="PEP_util_CS"/>
</dbReference>
<keyword evidence="25" id="KW-1185">Reference proteome</keyword>
<feature type="active site" description="Tele-phosphohistidine intermediate" evidence="18">
    <location>
        <position position="203"/>
    </location>
</feature>
<evidence type="ECO:0000313" key="24">
    <source>
        <dbReference type="EMBL" id="OWK37505.1"/>
    </source>
</evidence>
<evidence type="ECO:0000256" key="20">
    <source>
        <dbReference type="PIRSR" id="PIRSR000732-3"/>
    </source>
</evidence>
<dbReference type="SUPFAM" id="SSF52009">
    <property type="entry name" value="Phosphohistidine domain"/>
    <property type="match status" value="1"/>
</dbReference>
<evidence type="ECO:0000259" key="21">
    <source>
        <dbReference type="Pfam" id="PF00391"/>
    </source>
</evidence>
<dbReference type="InterPro" id="IPR008279">
    <property type="entry name" value="PEP-util_enz_mobile_dom"/>
</dbReference>
<accession>A0A225DM29</accession>
<evidence type="ECO:0000256" key="12">
    <source>
        <dbReference type="ARBA" id="ARBA00022683"/>
    </source>
</evidence>
<feature type="binding site" evidence="19">
    <location>
        <begin position="463"/>
        <end position="464"/>
    </location>
    <ligand>
        <name>phosphoenolpyruvate</name>
        <dbReference type="ChEBI" id="CHEBI:58702"/>
    </ligand>
</feature>
<proteinExistence type="inferred from homology"/>
<dbReference type="InterPro" id="IPR050499">
    <property type="entry name" value="PEP-utilizing_PTS_enzyme"/>
</dbReference>
<dbReference type="Proteomes" id="UP000214646">
    <property type="component" value="Unassembled WGS sequence"/>
</dbReference>
<dbReference type="EC" id="2.7.3.9" evidence="6 17"/>
<dbReference type="InterPro" id="IPR024692">
    <property type="entry name" value="PTS_EI"/>
</dbReference>
<feature type="active site" description="Proton donor" evidence="18">
    <location>
        <position position="509"/>
    </location>
</feature>
<feature type="binding site" evidence="19">
    <location>
        <position position="310"/>
    </location>
    <ligand>
        <name>phosphoenolpyruvate</name>
        <dbReference type="ChEBI" id="CHEBI:58702"/>
    </ligand>
</feature>
<dbReference type="Pfam" id="PF05524">
    <property type="entry name" value="PEP-utilisers_N"/>
    <property type="match status" value="1"/>
</dbReference>
<comment type="similarity">
    <text evidence="5 17">Belongs to the PEP-utilizing enzyme family.</text>
</comment>
<dbReference type="GO" id="GO:0046872">
    <property type="term" value="F:metal ion binding"/>
    <property type="evidence" value="ECO:0007669"/>
    <property type="project" value="UniProtKB-KW"/>
</dbReference>
<feature type="domain" description="PEP-utilising enzyme mobile" evidence="21">
    <location>
        <begin position="167"/>
        <end position="239"/>
    </location>
</feature>
<gene>
    <name evidence="24" type="ORF">FRUB_06625</name>
</gene>
<dbReference type="NCBIfam" id="TIGR01417">
    <property type="entry name" value="PTS_I_fam"/>
    <property type="match status" value="1"/>
</dbReference>
<reference evidence="25" key="1">
    <citation type="submission" date="2017-06" db="EMBL/GenBank/DDBJ databases">
        <title>Genome analysis of Fimbriiglobus ruber SP5, the first member of the order Planctomycetales with confirmed chitinolytic capability.</title>
        <authorList>
            <person name="Ravin N.V."/>
            <person name="Rakitin A.L."/>
            <person name="Ivanova A.A."/>
            <person name="Beletsky A.V."/>
            <person name="Kulichevskaya I.S."/>
            <person name="Mardanov A.V."/>
            <person name="Dedysh S.N."/>
        </authorList>
    </citation>
    <scope>NUCLEOTIDE SEQUENCE [LARGE SCALE GENOMIC DNA]</scope>
    <source>
        <strain evidence="25">SP5</strain>
    </source>
</reference>
<keyword evidence="14 17" id="KW-0418">Kinase</keyword>
<keyword evidence="11 17" id="KW-0808">Transferase</keyword>
<dbReference type="GO" id="GO:0009401">
    <property type="term" value="P:phosphoenolpyruvate-dependent sugar phosphotransferase system"/>
    <property type="evidence" value="ECO:0007669"/>
    <property type="project" value="UniProtKB-KW"/>
</dbReference>
<evidence type="ECO:0000256" key="1">
    <source>
        <dbReference type="ARBA" id="ARBA00000683"/>
    </source>
</evidence>
<feature type="binding site" evidence="19">
    <location>
        <position position="346"/>
    </location>
    <ligand>
        <name>phosphoenolpyruvate</name>
        <dbReference type="ChEBI" id="CHEBI:58702"/>
    </ligand>
</feature>
<feature type="domain" description="PEP-utilising enzyme C-terminal" evidence="22">
    <location>
        <begin position="272"/>
        <end position="546"/>
    </location>
</feature>
<dbReference type="EMBL" id="NIDE01000014">
    <property type="protein sequence ID" value="OWK37505.1"/>
    <property type="molecule type" value="Genomic_DNA"/>
</dbReference>
<comment type="catalytic activity">
    <reaction evidence="1 17">
        <text>L-histidyl-[protein] + phosphoenolpyruvate = N(pros)-phospho-L-histidyl-[protein] + pyruvate</text>
        <dbReference type="Rhea" id="RHEA:23880"/>
        <dbReference type="Rhea" id="RHEA-COMP:9745"/>
        <dbReference type="Rhea" id="RHEA-COMP:9746"/>
        <dbReference type="ChEBI" id="CHEBI:15361"/>
        <dbReference type="ChEBI" id="CHEBI:29979"/>
        <dbReference type="ChEBI" id="CHEBI:58702"/>
        <dbReference type="ChEBI" id="CHEBI:64837"/>
        <dbReference type="EC" id="2.7.3.9"/>
    </reaction>
</comment>
<evidence type="ECO:0000256" key="11">
    <source>
        <dbReference type="ARBA" id="ARBA00022679"/>
    </source>
</evidence>
<dbReference type="PANTHER" id="PTHR46244:SF3">
    <property type="entry name" value="PHOSPHOENOLPYRUVATE-PROTEIN PHOSPHOTRANSFERASE"/>
    <property type="match status" value="1"/>
</dbReference>
<dbReference type="SUPFAM" id="SSF47831">
    <property type="entry name" value="Enzyme I of the PEP:sugar phosphotransferase system HPr-binding (sub)domain"/>
    <property type="match status" value="1"/>
</dbReference>
<dbReference type="PANTHER" id="PTHR46244">
    <property type="entry name" value="PHOSPHOENOLPYRUVATE-PROTEIN PHOSPHOTRANSFERASE"/>
    <property type="match status" value="1"/>
</dbReference>
<dbReference type="InterPro" id="IPR040442">
    <property type="entry name" value="Pyrv_kinase-like_dom_sf"/>
</dbReference>
<dbReference type="InterPro" id="IPR036618">
    <property type="entry name" value="PtsI_HPr-bd_sf"/>
</dbReference>
<evidence type="ECO:0000256" key="18">
    <source>
        <dbReference type="PIRSR" id="PIRSR000732-1"/>
    </source>
</evidence>
<dbReference type="SUPFAM" id="SSF51621">
    <property type="entry name" value="Phosphoenolpyruvate/pyruvate domain"/>
    <property type="match status" value="1"/>
</dbReference>
<feature type="domain" description="Phosphotransferase system enzyme I N-terminal" evidence="23">
    <location>
        <begin position="17"/>
        <end position="140"/>
    </location>
</feature>
<dbReference type="InterPro" id="IPR036637">
    <property type="entry name" value="Phosphohistidine_dom_sf"/>
</dbReference>
<keyword evidence="10 17" id="KW-0762">Sugar transport</keyword>
<comment type="cofactor">
    <cofactor evidence="2 17 20">
        <name>Mg(2+)</name>
        <dbReference type="ChEBI" id="CHEBI:18420"/>
    </cofactor>
</comment>
<evidence type="ECO:0000256" key="8">
    <source>
        <dbReference type="ARBA" id="ARBA00022448"/>
    </source>
</evidence>
<keyword evidence="12 17" id="KW-0598">Phosphotransferase system</keyword>
<evidence type="ECO:0000256" key="4">
    <source>
        <dbReference type="ARBA" id="ARBA00004496"/>
    </source>
</evidence>
<dbReference type="InterPro" id="IPR008731">
    <property type="entry name" value="PTS_EIN"/>
</dbReference>
<keyword evidence="9 17" id="KW-0963">Cytoplasm</keyword>
<evidence type="ECO:0000256" key="2">
    <source>
        <dbReference type="ARBA" id="ARBA00001946"/>
    </source>
</evidence>
<organism evidence="24 25">
    <name type="scientific">Fimbriiglobus ruber</name>
    <dbReference type="NCBI Taxonomy" id="1908690"/>
    <lineage>
        <taxon>Bacteria</taxon>
        <taxon>Pseudomonadati</taxon>
        <taxon>Planctomycetota</taxon>
        <taxon>Planctomycetia</taxon>
        <taxon>Gemmatales</taxon>
        <taxon>Gemmataceae</taxon>
        <taxon>Fimbriiglobus</taxon>
    </lineage>
</organism>
<dbReference type="InterPro" id="IPR015813">
    <property type="entry name" value="Pyrv/PenolPyrv_kinase-like_dom"/>
</dbReference>
<comment type="subcellular location">
    <subcellularLocation>
        <location evidence="4 17">Cytoplasm</location>
    </subcellularLocation>
</comment>
<comment type="caution">
    <text evidence="24">The sequence shown here is derived from an EMBL/GenBank/DDBJ whole genome shotgun (WGS) entry which is preliminary data.</text>
</comment>
<evidence type="ECO:0000259" key="23">
    <source>
        <dbReference type="Pfam" id="PF05524"/>
    </source>
</evidence>
<keyword evidence="13 17" id="KW-0479">Metal-binding</keyword>
<dbReference type="InterPro" id="IPR000121">
    <property type="entry name" value="PEP_util_C"/>
</dbReference>
<dbReference type="Gene3D" id="1.10.274.10">
    <property type="entry name" value="PtsI, HPr-binding domain"/>
    <property type="match status" value="1"/>
</dbReference>
<dbReference type="PIRSF" id="PIRSF000732">
    <property type="entry name" value="PTS_enzyme_I"/>
    <property type="match status" value="1"/>
</dbReference>
<feature type="binding site" evidence="20">
    <location>
        <position position="464"/>
    </location>
    <ligand>
        <name>Mg(2+)</name>
        <dbReference type="ChEBI" id="CHEBI:18420"/>
    </ligand>
</feature>
<dbReference type="Gene3D" id="3.20.20.60">
    <property type="entry name" value="Phosphoenolpyruvate-binding domains"/>
    <property type="match status" value="1"/>
</dbReference>
<keyword evidence="15 17" id="KW-0460">Magnesium</keyword>
<dbReference type="GO" id="GO:0016301">
    <property type="term" value="F:kinase activity"/>
    <property type="evidence" value="ECO:0007669"/>
    <property type="project" value="UniProtKB-KW"/>
</dbReference>
<dbReference type="InterPro" id="IPR006318">
    <property type="entry name" value="PTS_EI-like"/>
</dbReference>
<keyword evidence="8 17" id="KW-0813">Transport</keyword>
<evidence type="ECO:0000256" key="9">
    <source>
        <dbReference type="ARBA" id="ARBA00022490"/>
    </source>
</evidence>
<dbReference type="Gene3D" id="3.50.30.10">
    <property type="entry name" value="Phosphohistidine domain"/>
    <property type="match status" value="1"/>
</dbReference>
<evidence type="ECO:0000256" key="6">
    <source>
        <dbReference type="ARBA" id="ARBA00012232"/>
    </source>
</evidence>
<dbReference type="Pfam" id="PF00391">
    <property type="entry name" value="PEP-utilizers"/>
    <property type="match status" value="1"/>
</dbReference>
<sequence>MTVGTQTKTKMELRLSGSRIAPGLGSGPAWIVGDGLKGGSPGRSIEALEVEKELARIRPAVDATIADLDESARRLEEQFGPPLAGIFRAHSAILSGLRDSGEFESELRASLDDAETSVGRVFHRWHKKFEALRDETFQQRAADIRDLGRRVVGRLRGEVGSRVREAPPGSVLVVEQLLPSDVVALSKLDVAAVIVGALGQGAHASLLAREKGIPTVAAIPDLFDHIHTGDDLLVDGNRGEVIVSPGPETRKLFQDRLETSRASMVRCQGVCHDPARTLDRVFVQVEGNVGTNHDVELAFENGADGIGLLRTEQLYLARDLPPTEDELFAELRAATAPMHGKPITIRLLDVGGDKPLSFLRLTAASNPALGRRGVRLLLEYPELLRTQLNAVLRLSREQEIRVLVPMVTLEEDISAIRDVFESSLAALGISERPPFGAMIETPAAALGVAAIAKHVDFLSVGTNDLAQYTLAAARDDPAVNRYYLDDHPAIFRLLSIIAADAGRTPVSMCGELAGREEVIPQLLAIGFRSLSVAPTLIPRVKALIRGLRLDA</sequence>
<evidence type="ECO:0000256" key="13">
    <source>
        <dbReference type="ARBA" id="ARBA00022723"/>
    </source>
</evidence>
<evidence type="ECO:0000256" key="5">
    <source>
        <dbReference type="ARBA" id="ARBA00007837"/>
    </source>
</evidence>
<evidence type="ECO:0000256" key="10">
    <source>
        <dbReference type="ARBA" id="ARBA00022597"/>
    </source>
</evidence>
<dbReference type="RefSeq" id="WP_088257409.1">
    <property type="nucleotide sequence ID" value="NZ_NIDE01000014.1"/>
</dbReference>
<name>A0A225DM29_9BACT</name>
<feature type="binding site" evidence="19">
    <location>
        <position position="474"/>
    </location>
    <ligand>
        <name>phosphoenolpyruvate</name>
        <dbReference type="ChEBI" id="CHEBI:58702"/>
    </ligand>
</feature>
<comment type="function">
    <text evidence="3 17">General (non sugar-specific) component of the phosphoenolpyruvate-dependent sugar phosphotransferase system (sugar PTS). This major carbohydrate active-transport system catalyzes the phosphorylation of incoming sugar substrates concomitantly with their translocation across the cell membrane. Enzyme I transfers the phosphoryl group from phosphoenolpyruvate (PEP) to the phosphoryl carrier protein (HPr).</text>
</comment>
<dbReference type="OrthoDB" id="9765468at2"/>
<evidence type="ECO:0000256" key="7">
    <source>
        <dbReference type="ARBA" id="ARBA00016544"/>
    </source>
</evidence>
<evidence type="ECO:0000256" key="3">
    <source>
        <dbReference type="ARBA" id="ARBA00002728"/>
    </source>
</evidence>
<dbReference type="AlphaFoldDB" id="A0A225DM29"/>
<evidence type="ECO:0000256" key="19">
    <source>
        <dbReference type="PIRSR" id="PIRSR000732-2"/>
    </source>
</evidence>
<feature type="binding site" evidence="20">
    <location>
        <position position="440"/>
    </location>
    <ligand>
        <name>Mg(2+)</name>
        <dbReference type="ChEBI" id="CHEBI:18420"/>
    </ligand>
</feature>
<dbReference type="GO" id="GO:0005737">
    <property type="term" value="C:cytoplasm"/>
    <property type="evidence" value="ECO:0007669"/>
    <property type="project" value="UniProtKB-SubCell"/>
</dbReference>
<dbReference type="PRINTS" id="PR01736">
    <property type="entry name" value="PHPHTRNFRASE"/>
</dbReference>
<evidence type="ECO:0000313" key="25">
    <source>
        <dbReference type="Proteomes" id="UP000214646"/>
    </source>
</evidence>
<keyword evidence="24" id="KW-0670">Pyruvate</keyword>
<dbReference type="PROSITE" id="PS00742">
    <property type="entry name" value="PEP_ENZYMES_2"/>
    <property type="match status" value="1"/>
</dbReference>
<protein>
    <recommendedName>
        <fullName evidence="7 17">Phosphoenolpyruvate-protein phosphotransferase</fullName>
        <ecNumber evidence="6 17">2.7.3.9</ecNumber>
    </recommendedName>
    <alternativeName>
        <fullName evidence="16 17">Phosphotransferase system, enzyme I</fullName>
    </alternativeName>
</protein>
<evidence type="ECO:0000256" key="14">
    <source>
        <dbReference type="ARBA" id="ARBA00022777"/>
    </source>
</evidence>